<evidence type="ECO:0000313" key="1">
    <source>
        <dbReference type="EMBL" id="KAK0433321.1"/>
    </source>
</evidence>
<accession>A0AA39MFV4</accession>
<reference evidence="1" key="1">
    <citation type="submission" date="2023-06" db="EMBL/GenBank/DDBJ databases">
        <authorList>
            <consortium name="Lawrence Berkeley National Laboratory"/>
            <person name="Ahrendt S."/>
            <person name="Sahu N."/>
            <person name="Indic B."/>
            <person name="Wong-Bajracharya J."/>
            <person name="Merenyi Z."/>
            <person name="Ke H.-M."/>
            <person name="Monk M."/>
            <person name="Kocsube S."/>
            <person name="Drula E."/>
            <person name="Lipzen A."/>
            <person name="Balint B."/>
            <person name="Henrissat B."/>
            <person name="Andreopoulos B."/>
            <person name="Martin F.M."/>
            <person name="Harder C.B."/>
            <person name="Rigling D."/>
            <person name="Ford K.L."/>
            <person name="Foster G.D."/>
            <person name="Pangilinan J."/>
            <person name="Papanicolaou A."/>
            <person name="Barry K."/>
            <person name="LaButti K."/>
            <person name="Viragh M."/>
            <person name="Koriabine M."/>
            <person name="Yan M."/>
            <person name="Riley R."/>
            <person name="Champramary S."/>
            <person name="Plett K.L."/>
            <person name="Tsai I.J."/>
            <person name="Slot J."/>
            <person name="Sipos G."/>
            <person name="Plett J."/>
            <person name="Nagy L.G."/>
            <person name="Grigoriev I.V."/>
        </authorList>
    </citation>
    <scope>NUCLEOTIDE SEQUENCE</scope>
    <source>
        <strain evidence="1">FPL87.14</strain>
    </source>
</reference>
<protein>
    <submittedName>
        <fullName evidence="1">Uncharacterized protein</fullName>
    </submittedName>
</protein>
<comment type="caution">
    <text evidence="1">The sequence shown here is derived from an EMBL/GenBank/DDBJ whole genome shotgun (WGS) entry which is preliminary data.</text>
</comment>
<gene>
    <name evidence="1" type="ORF">EV421DRAFT_1741633</name>
</gene>
<dbReference type="AlphaFoldDB" id="A0AA39MFV4"/>
<sequence length="271" mass="30275">MVNLYDLLTKPAPGTIMTWRTSLSRQNVPSSGPILIFTGTKALQLAVSNAMVNTFAPYRPFDNKKINDATAAYFLRGKLGGVAKVDVPHGDLSVLQFTGTMFGEESEERKDVASWNDLRWGKYLEIFKSCKKLLYRASNLHSASRVATLLYFPCGRVLQTSAPVEGAVLRYNFAPVLHSSCDILVSTTYRPLVTYACQYLVARWVFPSKAKLTLTSGVKRAFLFGFGVVFYSAKCSENLCSLYHFDYLNPETGTAIRSTHRSMPIRVQRLP</sequence>
<proteinExistence type="predicted"/>
<evidence type="ECO:0000313" key="2">
    <source>
        <dbReference type="Proteomes" id="UP001175226"/>
    </source>
</evidence>
<name>A0AA39MFV4_9AGAR</name>
<organism evidence="1 2">
    <name type="scientific">Armillaria borealis</name>
    <dbReference type="NCBI Taxonomy" id="47425"/>
    <lineage>
        <taxon>Eukaryota</taxon>
        <taxon>Fungi</taxon>
        <taxon>Dikarya</taxon>
        <taxon>Basidiomycota</taxon>
        <taxon>Agaricomycotina</taxon>
        <taxon>Agaricomycetes</taxon>
        <taxon>Agaricomycetidae</taxon>
        <taxon>Agaricales</taxon>
        <taxon>Marasmiineae</taxon>
        <taxon>Physalacriaceae</taxon>
        <taxon>Armillaria</taxon>
    </lineage>
</organism>
<keyword evidence="2" id="KW-1185">Reference proteome</keyword>
<dbReference type="EMBL" id="JAUEPT010000082">
    <property type="protein sequence ID" value="KAK0433321.1"/>
    <property type="molecule type" value="Genomic_DNA"/>
</dbReference>
<dbReference type="Proteomes" id="UP001175226">
    <property type="component" value="Unassembled WGS sequence"/>
</dbReference>